<name>A0ABV4P4M7_9GAMM</name>
<feature type="transmembrane region" description="Helical" evidence="1">
    <location>
        <begin position="52"/>
        <end position="71"/>
    </location>
</feature>
<feature type="transmembrane region" description="Helical" evidence="1">
    <location>
        <begin position="113"/>
        <end position="136"/>
    </location>
</feature>
<accession>A0ABV4P4M7</accession>
<evidence type="ECO:0000259" key="2">
    <source>
        <dbReference type="Pfam" id="PF04116"/>
    </source>
</evidence>
<proteinExistence type="predicted"/>
<comment type="caution">
    <text evidence="3">The sequence shown here is derived from an EMBL/GenBank/DDBJ whole genome shotgun (WGS) entry which is preliminary data.</text>
</comment>
<keyword evidence="1" id="KW-0472">Membrane</keyword>
<dbReference type="Pfam" id="PF04116">
    <property type="entry name" value="FA_hydroxylase"/>
    <property type="match status" value="1"/>
</dbReference>
<dbReference type="Proteomes" id="UP001569428">
    <property type="component" value="Unassembled WGS sequence"/>
</dbReference>
<feature type="domain" description="Fatty acid hydroxylase" evidence="2">
    <location>
        <begin position="59"/>
        <end position="214"/>
    </location>
</feature>
<gene>
    <name evidence="3" type="ORF">ACCI49_20070</name>
</gene>
<sequence length="228" mass="27073">MSNMHNTAVFREQYRAYIQSRYNGWFHLGSVLLISLTVAIYCMLQISELKWGELLVIPLGILAYNAVEYVTHRWAGHKKLRFTKLFYKRHTGDHHSFFSAPLLSFESTRDWRIVLFPIYLTAIIAFFLAPLCGFFLSRLGSVNMGYIVAATMILNHLAYELLHVGYHQPKKHWFHQVPMFRELAHLHRIHHHRRLMKSHNFNLTFPLFDLLLGTFYWEPLDSFDDFRD</sequence>
<feature type="transmembrane region" description="Helical" evidence="1">
    <location>
        <begin position="142"/>
        <end position="162"/>
    </location>
</feature>
<feature type="transmembrane region" description="Helical" evidence="1">
    <location>
        <begin position="25"/>
        <end position="46"/>
    </location>
</feature>
<evidence type="ECO:0000256" key="1">
    <source>
        <dbReference type="SAM" id="Phobius"/>
    </source>
</evidence>
<keyword evidence="1" id="KW-0812">Transmembrane</keyword>
<keyword evidence="4" id="KW-1185">Reference proteome</keyword>
<keyword evidence="1" id="KW-1133">Transmembrane helix</keyword>
<evidence type="ECO:0000313" key="4">
    <source>
        <dbReference type="Proteomes" id="UP001569428"/>
    </source>
</evidence>
<dbReference type="InterPro" id="IPR006694">
    <property type="entry name" value="Fatty_acid_hydroxylase"/>
</dbReference>
<reference evidence="3 4" key="1">
    <citation type="submission" date="2024-08" db="EMBL/GenBank/DDBJ databases">
        <authorList>
            <person name="Ishaq N."/>
        </authorList>
    </citation>
    <scope>NUCLEOTIDE SEQUENCE [LARGE SCALE GENOMIC DNA]</scope>
    <source>
        <strain evidence="3 4">DSM 18651</strain>
    </source>
</reference>
<evidence type="ECO:0000313" key="3">
    <source>
        <dbReference type="EMBL" id="MFA0813202.1"/>
    </source>
</evidence>
<feature type="transmembrane region" description="Helical" evidence="1">
    <location>
        <begin position="200"/>
        <end position="217"/>
    </location>
</feature>
<dbReference type="EMBL" id="JBGMEK010000076">
    <property type="protein sequence ID" value="MFA0813202.1"/>
    <property type="molecule type" value="Genomic_DNA"/>
</dbReference>
<dbReference type="RefSeq" id="WP_371840980.1">
    <property type="nucleotide sequence ID" value="NZ_JBGMEK010000076.1"/>
</dbReference>
<protein>
    <submittedName>
        <fullName evidence="3">Sterol desaturase family protein</fullName>
    </submittedName>
</protein>
<organism evidence="3 4">
    <name type="scientific">Microbulbifer epialgicus</name>
    <dbReference type="NCBI Taxonomy" id="393907"/>
    <lineage>
        <taxon>Bacteria</taxon>
        <taxon>Pseudomonadati</taxon>
        <taxon>Pseudomonadota</taxon>
        <taxon>Gammaproteobacteria</taxon>
        <taxon>Cellvibrionales</taxon>
        <taxon>Microbulbiferaceae</taxon>
        <taxon>Microbulbifer</taxon>
    </lineage>
</organism>